<dbReference type="PROSITE" id="PS00092">
    <property type="entry name" value="N6_MTASE"/>
    <property type="match status" value="1"/>
</dbReference>
<dbReference type="SUPFAM" id="SSF53335">
    <property type="entry name" value="S-adenosyl-L-methionine-dependent methyltransferases"/>
    <property type="match status" value="1"/>
</dbReference>
<sequence length="1073" mass="123836">MSLYQASVLKQHLKLQDEIVITKAYKKYAKYFLNPTIQDNIRSSKEEEYQGIFLTELFVNLLDYTLKPKADFNLVAEYKNQNNARKADGAILNNDIAIGVIELKGTNTKDLESIRKQAFDYKANQKGCVYVVTSNFEKLRFYINDATEFIEFNLFELTLERFSLLYLSLQKDNVLNNVPLKIKEASIVIEEQITKQFYKDYSLFKRELYRDLVKRNAKPLKNSSLRGTTQSQELTEEEKAEQLKLEKNVKLTLFKKSQKLIDRYLFIFFAEDRGLLPPNSTQQILDKWKADVDFGDDRPLYNLFKQYFNHLDQGRAGTSKRAEIYDYNGGLFKEDKTLDSLDIDNDLLYKHTSKLAAYDFESQVDVNILGHIFENSLNEIESVNAEIEGGDFDKQKSKRKKDGVFYTPKYITKYIVENTIGKLCDEKKTELGFKEEEYFKGRKNRNKATIAKLVTILDDYRDWLLQLTICDPACGSGAFLNQALDFLIKEHTYIDELKTKVLGGGLQFPDIENTILENNIYGVDLNEESVEIAKLSLWLRTAQPRRKLNDLSSNIKCGNSLIDSKAVAGDKAFNWEEQFPKVFNPSLREGTTKQSLEKKRGFDVIIGNPPYGASLTKVEKEFLRNKFKKSYSGFDSYFFFFEKSIDLMQPEGFLGFITPNTFLVVESGTPLRNYLIMNTEIISLLETYNVFPDAVVEPITTILRNSGITEKIDVFLVNRKNKFSGINEPSTIRKTQVLKNVMDENTSIINYKLDAEAQNLLKVVYQGAKVMSNVISVKAGVKPYEKGKGTPAQTLETLKTKPFNGLVKKDESWQTCIRGTNIRRYSTTISNEYILYGPWLAAPRNSELFSEPKIFMRRTDDNLFSNIDTSGAIGINSVHCIQKLKNNNEFELSIILAQLNSKLLNWIFRTQNFHMVGKPMAEVKTVFIQRLPYKKFEKINESKIDVFVKECIEYNLNNIKLENKFTNYLFQKFSLIKVSRKLENWQDLDFGTFIKELNKAIKATNKLRIKEGKEVVATLTKKDEFEWLDFFEDNKQKAQALQTQINQTDAAIDAMVYELYGLTDDEISIVENS</sequence>
<dbReference type="GO" id="GO:0003677">
    <property type="term" value="F:DNA binding"/>
    <property type="evidence" value="ECO:0007669"/>
    <property type="project" value="UniProtKB-KW"/>
</dbReference>
<evidence type="ECO:0000256" key="5">
    <source>
        <dbReference type="ARBA" id="ARBA00022747"/>
    </source>
</evidence>
<evidence type="ECO:0000259" key="9">
    <source>
        <dbReference type="Pfam" id="PF12950"/>
    </source>
</evidence>
<dbReference type="PANTHER" id="PTHR33841:SF1">
    <property type="entry name" value="DNA METHYLTRANSFERASE A"/>
    <property type="match status" value="1"/>
</dbReference>
<dbReference type="GO" id="GO:0009307">
    <property type="term" value="P:DNA restriction-modification system"/>
    <property type="evidence" value="ECO:0007669"/>
    <property type="project" value="UniProtKB-KW"/>
</dbReference>
<dbReference type="InterPro" id="IPR029063">
    <property type="entry name" value="SAM-dependent_MTases_sf"/>
</dbReference>
<keyword evidence="3" id="KW-0808">Transferase</keyword>
<dbReference type="Pfam" id="PF12950">
    <property type="entry name" value="TaqI_C"/>
    <property type="match status" value="1"/>
</dbReference>
<dbReference type="PRINTS" id="PR00507">
    <property type="entry name" value="N12N6MTFRASE"/>
</dbReference>
<comment type="caution">
    <text evidence="10">The sequence shown here is derived from an EMBL/GenBank/DDBJ whole genome shotgun (WGS) entry which is preliminary data.</text>
</comment>
<dbReference type="GO" id="GO:0032259">
    <property type="term" value="P:methylation"/>
    <property type="evidence" value="ECO:0007669"/>
    <property type="project" value="UniProtKB-KW"/>
</dbReference>
<feature type="domain" description="Type II methyltransferase M.TaqI-like" evidence="8">
    <location>
        <begin position="518"/>
        <end position="691"/>
    </location>
</feature>
<dbReference type="RefSeq" id="WP_115811351.1">
    <property type="nucleotide sequence ID" value="NZ_QREI01000007.1"/>
</dbReference>
<dbReference type="AlphaFoldDB" id="A0A3D9LMC3"/>
<dbReference type="EMBL" id="QREI01000007">
    <property type="protein sequence ID" value="REE08342.1"/>
    <property type="molecule type" value="Genomic_DNA"/>
</dbReference>
<keyword evidence="2 10" id="KW-0489">Methyltransferase</keyword>
<evidence type="ECO:0000256" key="3">
    <source>
        <dbReference type="ARBA" id="ARBA00022679"/>
    </source>
</evidence>
<evidence type="ECO:0000256" key="7">
    <source>
        <dbReference type="ARBA" id="ARBA00047942"/>
    </source>
</evidence>
<organism evidence="10 11">
    <name type="scientific">Winogradskyella pacifica</name>
    <dbReference type="NCBI Taxonomy" id="664642"/>
    <lineage>
        <taxon>Bacteria</taxon>
        <taxon>Pseudomonadati</taxon>
        <taxon>Bacteroidota</taxon>
        <taxon>Flavobacteriia</taxon>
        <taxon>Flavobacteriales</taxon>
        <taxon>Flavobacteriaceae</taxon>
        <taxon>Winogradskyella</taxon>
    </lineage>
</organism>
<evidence type="ECO:0000313" key="11">
    <source>
        <dbReference type="Proteomes" id="UP000256919"/>
    </source>
</evidence>
<dbReference type="EC" id="2.1.1.72" evidence="1"/>
<evidence type="ECO:0000313" key="10">
    <source>
        <dbReference type="EMBL" id="REE08342.1"/>
    </source>
</evidence>
<evidence type="ECO:0000256" key="2">
    <source>
        <dbReference type="ARBA" id="ARBA00022603"/>
    </source>
</evidence>
<dbReference type="Gene3D" id="3.40.50.150">
    <property type="entry name" value="Vaccinia Virus protein VP39"/>
    <property type="match status" value="1"/>
</dbReference>
<name>A0A3D9LMC3_9FLAO</name>
<proteinExistence type="predicted"/>
<evidence type="ECO:0000256" key="6">
    <source>
        <dbReference type="ARBA" id="ARBA00023125"/>
    </source>
</evidence>
<keyword evidence="6" id="KW-0238">DNA-binding</keyword>
<evidence type="ECO:0000259" key="8">
    <source>
        <dbReference type="Pfam" id="PF07669"/>
    </source>
</evidence>
<evidence type="ECO:0000256" key="4">
    <source>
        <dbReference type="ARBA" id="ARBA00022691"/>
    </source>
</evidence>
<keyword evidence="4" id="KW-0949">S-adenosyl-L-methionine</keyword>
<accession>A0A3D9LMC3</accession>
<keyword evidence="5" id="KW-0680">Restriction system</keyword>
<dbReference type="InterPro" id="IPR011639">
    <property type="entry name" value="MethylTrfase_TaqI-like_dom"/>
</dbReference>
<comment type="catalytic activity">
    <reaction evidence="7">
        <text>a 2'-deoxyadenosine in DNA + S-adenosyl-L-methionine = an N(6)-methyl-2'-deoxyadenosine in DNA + S-adenosyl-L-homocysteine + H(+)</text>
        <dbReference type="Rhea" id="RHEA:15197"/>
        <dbReference type="Rhea" id="RHEA-COMP:12418"/>
        <dbReference type="Rhea" id="RHEA-COMP:12419"/>
        <dbReference type="ChEBI" id="CHEBI:15378"/>
        <dbReference type="ChEBI" id="CHEBI:57856"/>
        <dbReference type="ChEBI" id="CHEBI:59789"/>
        <dbReference type="ChEBI" id="CHEBI:90615"/>
        <dbReference type="ChEBI" id="CHEBI:90616"/>
        <dbReference type="EC" id="2.1.1.72"/>
    </reaction>
</comment>
<dbReference type="InterPro" id="IPR050953">
    <property type="entry name" value="N4_N6_ade-DNA_methylase"/>
</dbReference>
<dbReference type="OrthoDB" id="32195at2"/>
<dbReference type="Proteomes" id="UP000256919">
    <property type="component" value="Unassembled WGS sequence"/>
</dbReference>
<feature type="domain" description="TaqI-like C-terminal specificity" evidence="9">
    <location>
        <begin position="816"/>
        <end position="932"/>
    </location>
</feature>
<protein>
    <recommendedName>
        <fullName evidence="1">site-specific DNA-methyltransferase (adenine-specific)</fullName>
        <ecNumber evidence="1">2.1.1.72</ecNumber>
    </recommendedName>
</protein>
<dbReference type="InterPro" id="IPR002052">
    <property type="entry name" value="DNA_methylase_N6_adenine_CS"/>
</dbReference>
<keyword evidence="11" id="KW-1185">Reference proteome</keyword>
<dbReference type="PANTHER" id="PTHR33841">
    <property type="entry name" value="DNA METHYLTRANSFERASE YEEA-RELATED"/>
    <property type="match status" value="1"/>
</dbReference>
<evidence type="ECO:0000256" key="1">
    <source>
        <dbReference type="ARBA" id="ARBA00011900"/>
    </source>
</evidence>
<gene>
    <name evidence="10" type="ORF">DFQ09_10720</name>
</gene>
<dbReference type="Pfam" id="PF07669">
    <property type="entry name" value="Eco57I"/>
    <property type="match status" value="1"/>
</dbReference>
<dbReference type="GO" id="GO:0009007">
    <property type="term" value="F:site-specific DNA-methyltransferase (adenine-specific) activity"/>
    <property type="evidence" value="ECO:0007669"/>
    <property type="project" value="UniProtKB-EC"/>
</dbReference>
<reference evidence="10 11" key="1">
    <citation type="submission" date="2018-07" db="EMBL/GenBank/DDBJ databases">
        <title>Genomic Encyclopedia of Type Strains, Phase III (KMG-III): the genomes of soil and plant-associated and newly described type strains.</title>
        <authorList>
            <person name="Whitman W."/>
        </authorList>
    </citation>
    <scope>NUCLEOTIDE SEQUENCE [LARGE SCALE GENOMIC DNA]</scope>
    <source>
        <strain evidence="10 11">CECT 7948</strain>
    </source>
</reference>
<dbReference type="InterPro" id="IPR025931">
    <property type="entry name" value="TaqI_C"/>
</dbReference>